<reference evidence="4 5" key="1">
    <citation type="submission" date="2013-09" db="EMBL/GenBank/DDBJ databases">
        <title>Corchorus capsularis genome sequencing.</title>
        <authorList>
            <person name="Alam M."/>
            <person name="Haque M.S."/>
            <person name="Islam M.S."/>
            <person name="Emdad E.M."/>
            <person name="Islam M.M."/>
            <person name="Ahmed B."/>
            <person name="Halim A."/>
            <person name="Hossen Q.M.M."/>
            <person name="Hossain M.Z."/>
            <person name="Ahmed R."/>
            <person name="Khan M.M."/>
            <person name="Islam R."/>
            <person name="Rashid M.M."/>
            <person name="Khan S.A."/>
            <person name="Rahman M.S."/>
            <person name="Alam M."/>
        </authorList>
    </citation>
    <scope>NUCLEOTIDE SEQUENCE [LARGE SCALE GENOMIC DNA]</scope>
    <source>
        <strain evidence="5">cv. CVL-1</strain>
        <tissue evidence="4">Whole seedling</tissue>
    </source>
</reference>
<dbReference type="STRING" id="210143.A0A1R3H1M2"/>
<comment type="caution">
    <text evidence="4">The sequence shown here is derived from an EMBL/GenBank/DDBJ whole genome shotgun (WGS) entry which is preliminary data.</text>
</comment>
<gene>
    <name evidence="4" type="ORF">CCACVL1_21937</name>
</gene>
<name>A0A1R3H1M2_COCAP</name>
<dbReference type="PANTHER" id="PTHR31301">
    <property type="entry name" value="LOB DOMAIN-CONTAINING PROTEIN 4-RELATED"/>
    <property type="match status" value="1"/>
</dbReference>
<keyword evidence="5" id="KW-1185">Reference proteome</keyword>
<comment type="similarity">
    <text evidence="1">Belongs to the LOB domain-containing protein family.</text>
</comment>
<protein>
    <recommendedName>
        <fullName evidence="3">LOB domain-containing protein</fullName>
    </recommendedName>
</protein>
<feature type="coiled-coil region" evidence="2">
    <location>
        <begin position="93"/>
        <end position="127"/>
    </location>
</feature>
<accession>A0A1R3H1M2</accession>
<dbReference type="PANTHER" id="PTHR31301:SF77">
    <property type="entry name" value="LOB DOMAIN-CONTAINING PROTEIN 1-LIKE"/>
    <property type="match status" value="1"/>
</dbReference>
<feature type="domain" description="LOB" evidence="3">
    <location>
        <begin position="13"/>
        <end position="114"/>
    </location>
</feature>
<proteinExistence type="inferred from homology"/>
<organism evidence="4 5">
    <name type="scientific">Corchorus capsularis</name>
    <name type="common">Jute</name>
    <dbReference type="NCBI Taxonomy" id="210143"/>
    <lineage>
        <taxon>Eukaryota</taxon>
        <taxon>Viridiplantae</taxon>
        <taxon>Streptophyta</taxon>
        <taxon>Embryophyta</taxon>
        <taxon>Tracheophyta</taxon>
        <taxon>Spermatophyta</taxon>
        <taxon>Magnoliopsida</taxon>
        <taxon>eudicotyledons</taxon>
        <taxon>Gunneridae</taxon>
        <taxon>Pentapetalae</taxon>
        <taxon>rosids</taxon>
        <taxon>malvids</taxon>
        <taxon>Malvales</taxon>
        <taxon>Malvaceae</taxon>
        <taxon>Grewioideae</taxon>
        <taxon>Apeibeae</taxon>
        <taxon>Corchorus</taxon>
    </lineage>
</organism>
<dbReference type="Proteomes" id="UP000188268">
    <property type="component" value="Unassembled WGS sequence"/>
</dbReference>
<sequence length="203" mass="22849">MGLEAQARSRTHQPCAACRMLRRRCDSNCVLAPYFPGDEIDKFAGVHKVFGASNVIKMIQMVEEKNREDAVKALVYEATARIRDPVYGSSRAIFQLQKMVQELRMQLESTKAQVLELQQQKDQLLGILLNVNHLDLLSPVDGASLSLDYDDSMANDPIKFPVQYGLTILAHEAAYGVAIYSDPSERIAHMIEEDWIGIDILRL</sequence>
<keyword evidence="2" id="KW-0175">Coiled coil</keyword>
<evidence type="ECO:0000256" key="1">
    <source>
        <dbReference type="ARBA" id="ARBA00005474"/>
    </source>
</evidence>
<dbReference type="Pfam" id="PF03195">
    <property type="entry name" value="LOB"/>
    <property type="match status" value="1"/>
</dbReference>
<dbReference type="Gramene" id="OMO64265">
    <property type="protein sequence ID" value="OMO64265"/>
    <property type="gene ID" value="CCACVL1_21937"/>
</dbReference>
<evidence type="ECO:0000313" key="5">
    <source>
        <dbReference type="Proteomes" id="UP000188268"/>
    </source>
</evidence>
<dbReference type="AlphaFoldDB" id="A0A1R3H1M2"/>
<evidence type="ECO:0000256" key="2">
    <source>
        <dbReference type="SAM" id="Coils"/>
    </source>
</evidence>
<dbReference type="OrthoDB" id="1137559at2759"/>
<evidence type="ECO:0000313" key="4">
    <source>
        <dbReference type="EMBL" id="OMO64265.1"/>
    </source>
</evidence>
<dbReference type="InterPro" id="IPR004883">
    <property type="entry name" value="LOB"/>
</dbReference>
<dbReference type="PROSITE" id="PS50891">
    <property type="entry name" value="LOB"/>
    <property type="match status" value="1"/>
</dbReference>
<dbReference type="OMA" id="TRPKTHQ"/>
<dbReference type="EMBL" id="AWWV01012824">
    <property type="protein sequence ID" value="OMO64265.1"/>
    <property type="molecule type" value="Genomic_DNA"/>
</dbReference>
<evidence type="ECO:0000259" key="3">
    <source>
        <dbReference type="PROSITE" id="PS50891"/>
    </source>
</evidence>